<dbReference type="RefSeq" id="WP_005916217.1">
    <property type="nucleotide sequence ID" value="NZ_ALVD01000002.1"/>
</dbReference>
<reference evidence="5" key="1">
    <citation type="journal article" date="2012" name="J. Bacteriol.">
        <title>Draft Genome Sequence of Fusobacterium nucleatum ChDC F128, Isolated from a Periodontitis Lesion.</title>
        <authorList>
            <person name="Park S.N."/>
            <person name="Kong S.W."/>
            <person name="Kim H.S."/>
            <person name="Park M.S."/>
            <person name="Lee J.W."/>
            <person name="Cho E."/>
            <person name="Lim Y.K."/>
            <person name="Choi M.H."/>
            <person name="Chang Y.H."/>
            <person name="Shin J.H."/>
            <person name="Park H.S."/>
            <person name="Choi S.H."/>
            <person name="Kook J.K."/>
        </authorList>
    </citation>
    <scope>NUCLEOTIDE SEQUENCE [LARGE SCALE GENOMIC DNA]</scope>
    <source>
        <strain evidence="5">ChDC F128</strain>
    </source>
</reference>
<feature type="domain" description="Glycosyl transferase family 1" evidence="3">
    <location>
        <begin position="189"/>
        <end position="307"/>
    </location>
</feature>
<dbReference type="PANTHER" id="PTHR12526">
    <property type="entry name" value="GLYCOSYLTRANSFERASE"/>
    <property type="match status" value="1"/>
</dbReference>
<keyword evidence="2" id="KW-0808">Transferase</keyword>
<gene>
    <name evidence="4" type="ORF">B437_03561</name>
</gene>
<sequence>MKLLYLCFAELNQSSGIAKKMLHQAKVFEKNGFDVRVCYEKVEMNKVSRRILNSTTVLEEMKNNKIARQLLYYNYKKLIDYIINEGIEILYIRYVYIANPFFLKFLKKIKENNVMIILEIPTYPYDYEYKIATFLGKVKHQIEKAYRLEMRKYVDRIVVFSDDKQILGIETINISNGVNLEDISIINKVEKENKIEFIGVAKISYWHGFDRMISSIAEYYKKPHKKKVIFHIVGNGDQTVEKLKEIVHKNNLEKYVIFYGYKSGKELDEIYNKADIAVGCLGIFRKKIYKSSTLKVREYCAKGLPFIMGEEDLYIKEKPFIYKVENDESIFDIEKIIEWYDNLKISPEEIREYAKNNLTWDNQMRKVINYILESKEN</sequence>
<dbReference type="Proteomes" id="UP000004829">
    <property type="component" value="Unassembled WGS sequence"/>
</dbReference>
<evidence type="ECO:0000313" key="5">
    <source>
        <dbReference type="Proteomes" id="UP000004829"/>
    </source>
</evidence>
<accession>A0ABP2R5X0</accession>
<keyword evidence="5" id="KW-1185">Reference proteome</keyword>
<dbReference type="InterPro" id="IPR001296">
    <property type="entry name" value="Glyco_trans_1"/>
</dbReference>
<dbReference type="PANTHER" id="PTHR12526:SF629">
    <property type="entry name" value="TEICHURONIC ACID BIOSYNTHESIS GLYCOSYLTRANSFERASE TUAH-RELATED"/>
    <property type="match status" value="1"/>
</dbReference>
<evidence type="ECO:0000313" key="4">
    <source>
        <dbReference type="EMBL" id="EJU08363.1"/>
    </source>
</evidence>
<keyword evidence="1" id="KW-0328">Glycosyltransferase</keyword>
<dbReference type="Gene3D" id="3.40.50.2000">
    <property type="entry name" value="Glycogen Phosphorylase B"/>
    <property type="match status" value="2"/>
</dbReference>
<evidence type="ECO:0000259" key="3">
    <source>
        <dbReference type="Pfam" id="PF00534"/>
    </source>
</evidence>
<dbReference type="EMBL" id="ALVD01000002">
    <property type="protein sequence ID" value="EJU08363.1"/>
    <property type="molecule type" value="Genomic_DNA"/>
</dbReference>
<dbReference type="Pfam" id="PF00534">
    <property type="entry name" value="Glycos_transf_1"/>
    <property type="match status" value="1"/>
</dbReference>
<protein>
    <recommendedName>
        <fullName evidence="3">Glycosyl transferase family 1 domain-containing protein</fullName>
    </recommendedName>
</protein>
<comment type="caution">
    <text evidence="4">The sequence shown here is derived from an EMBL/GenBank/DDBJ whole genome shotgun (WGS) entry which is preliminary data.</text>
</comment>
<name>A0ABP2R5X0_9FUSO</name>
<dbReference type="SUPFAM" id="SSF53756">
    <property type="entry name" value="UDP-Glycosyltransferase/glycogen phosphorylase"/>
    <property type="match status" value="1"/>
</dbReference>
<evidence type="ECO:0000256" key="2">
    <source>
        <dbReference type="ARBA" id="ARBA00022679"/>
    </source>
</evidence>
<evidence type="ECO:0000256" key="1">
    <source>
        <dbReference type="ARBA" id="ARBA00022676"/>
    </source>
</evidence>
<proteinExistence type="predicted"/>
<organism evidence="4 5">
    <name type="scientific">Fusobacterium hwasookii ChDC F128</name>
    <dbReference type="NCBI Taxonomy" id="1216362"/>
    <lineage>
        <taxon>Bacteria</taxon>
        <taxon>Fusobacteriati</taxon>
        <taxon>Fusobacteriota</taxon>
        <taxon>Fusobacteriia</taxon>
        <taxon>Fusobacteriales</taxon>
        <taxon>Fusobacteriaceae</taxon>
        <taxon>Fusobacterium</taxon>
    </lineage>
</organism>